<keyword evidence="2" id="KW-0624">Polysaccharide degradation</keyword>
<dbReference type="Gene3D" id="2.60.120.260">
    <property type="entry name" value="Galactose-binding domain-like"/>
    <property type="match status" value="1"/>
</dbReference>
<feature type="domain" description="CBM6" evidence="8">
    <location>
        <begin position="403"/>
        <end position="500"/>
    </location>
</feature>
<dbReference type="InterPro" id="IPR005084">
    <property type="entry name" value="CBM6"/>
</dbReference>
<evidence type="ECO:0000259" key="8">
    <source>
        <dbReference type="Pfam" id="PF03422"/>
    </source>
</evidence>
<dbReference type="Pfam" id="PF04616">
    <property type="entry name" value="Glyco_hydro_43"/>
    <property type="match status" value="1"/>
</dbReference>
<keyword evidence="4" id="KW-0119">Carbohydrate metabolism</keyword>
<dbReference type="Proteomes" id="UP001610861">
    <property type="component" value="Unassembled WGS sequence"/>
</dbReference>
<dbReference type="InterPro" id="IPR052176">
    <property type="entry name" value="Glycosyl_Hydrlase_43_Enz"/>
</dbReference>
<dbReference type="RefSeq" id="WP_396638901.1">
    <property type="nucleotide sequence ID" value="NZ_JBIQWL010000001.1"/>
</dbReference>
<evidence type="ECO:0000256" key="3">
    <source>
        <dbReference type="ARBA" id="ARBA00022801"/>
    </source>
</evidence>
<evidence type="ECO:0000256" key="5">
    <source>
        <dbReference type="ARBA" id="ARBA00023295"/>
    </source>
</evidence>
<dbReference type="SUPFAM" id="SSF75005">
    <property type="entry name" value="Arabinanase/levansucrase/invertase"/>
    <property type="match status" value="1"/>
</dbReference>
<sequence>MEHVIGTQTRSVNPFLPSTEFIPDGEPRVFGDRVYLYGSHDEGAGAKGVCAGDYVCYSAPVDDLAAWRFDGVIYPRMQDPYVADRVGRGKDGINAHLFAPDVIEVDGRYLMYYGVGLSASGFGLAVAPSPTGPFEYVGRLRYPDGRVFGDGKGAFSGGRLRIAEYPYDPAMLHHDGRLFLYFGLLNCSVIELDPADGLTVIRNPDTGRFITPILRATPLDAIRAARSGRARRTVMVNGPSIREVDGRFVLSYWAMGGEEFSGMYHAISVSPSGPFTPAGPLVALGNGWLNEQPGATDRRGNTHGGMFRAGDTWYQVYHRHTADGRQACAVPLRQRADGGFEQSEYTSQGLDASPLDAFRTWPAYIACHLVGRGRRRPAIVLREHPSAPVDPETGRPLTQVVSDTRAGSVVGFKYLDFRAGAAQTVTLSVDPRSTGRIEVCVGDPDAAPVATVVVATPHVGRGWIDLHAPVVASVDGVQAVYLRFHPDRGELGDVAALTFTPETHQHRSDSPVQEETTCR</sequence>
<dbReference type="PANTHER" id="PTHR43772">
    <property type="entry name" value="ENDO-1,4-BETA-XYLANASE"/>
    <property type="match status" value="1"/>
</dbReference>
<protein>
    <submittedName>
        <fullName evidence="9">Family 43 glycosylhydrolase</fullName>
    </submittedName>
</protein>
<dbReference type="EMBL" id="JBIQWL010000001">
    <property type="protein sequence ID" value="MFH8248948.1"/>
    <property type="molecule type" value="Genomic_DNA"/>
</dbReference>
<evidence type="ECO:0000256" key="1">
    <source>
        <dbReference type="ARBA" id="ARBA00009865"/>
    </source>
</evidence>
<evidence type="ECO:0000313" key="9">
    <source>
        <dbReference type="EMBL" id="MFH8248948.1"/>
    </source>
</evidence>
<proteinExistence type="inferred from homology"/>
<comment type="caution">
    <text evidence="9">The sequence shown here is derived from an EMBL/GenBank/DDBJ whole genome shotgun (WGS) entry which is preliminary data.</text>
</comment>
<feature type="region of interest" description="Disordered" evidence="7">
    <location>
        <begin position="500"/>
        <end position="519"/>
    </location>
</feature>
<dbReference type="PANTHER" id="PTHR43772:SF2">
    <property type="entry name" value="PUTATIVE (AFU_ORTHOLOGUE AFUA_2G04480)-RELATED"/>
    <property type="match status" value="1"/>
</dbReference>
<organism evidence="9 10">
    <name type="scientific">Microbacterium alkaliflavum</name>
    <dbReference type="NCBI Taxonomy" id="3248839"/>
    <lineage>
        <taxon>Bacteria</taxon>
        <taxon>Bacillati</taxon>
        <taxon>Actinomycetota</taxon>
        <taxon>Actinomycetes</taxon>
        <taxon>Micrococcales</taxon>
        <taxon>Microbacteriaceae</taxon>
        <taxon>Microbacterium</taxon>
    </lineage>
</organism>
<reference evidence="9 10" key="1">
    <citation type="submission" date="2024-09" db="EMBL/GenBank/DDBJ databases">
        <authorList>
            <person name="Pan X."/>
        </authorList>
    </citation>
    <scope>NUCLEOTIDE SEQUENCE [LARGE SCALE GENOMIC DNA]</scope>
    <source>
        <strain evidence="9 10">B2969</strain>
    </source>
</reference>
<evidence type="ECO:0000313" key="10">
    <source>
        <dbReference type="Proteomes" id="UP001610861"/>
    </source>
</evidence>
<name>A0ABW7Q298_9MICO</name>
<keyword evidence="2" id="KW-0858">Xylan degradation</keyword>
<gene>
    <name evidence="9" type="ORF">ACH3VR_01090</name>
</gene>
<dbReference type="InterPro" id="IPR006710">
    <property type="entry name" value="Glyco_hydro_43"/>
</dbReference>
<evidence type="ECO:0000256" key="7">
    <source>
        <dbReference type="SAM" id="MobiDB-lite"/>
    </source>
</evidence>
<dbReference type="Pfam" id="PF03422">
    <property type="entry name" value="CBM_6"/>
    <property type="match status" value="1"/>
</dbReference>
<feature type="compositionally biased region" description="Polar residues" evidence="7">
    <location>
        <begin position="510"/>
        <end position="519"/>
    </location>
</feature>
<evidence type="ECO:0000256" key="6">
    <source>
        <dbReference type="RuleBase" id="RU361187"/>
    </source>
</evidence>
<keyword evidence="3 6" id="KW-0378">Hydrolase</keyword>
<comment type="similarity">
    <text evidence="1 6">Belongs to the glycosyl hydrolase 43 family.</text>
</comment>
<evidence type="ECO:0000256" key="4">
    <source>
        <dbReference type="ARBA" id="ARBA00023277"/>
    </source>
</evidence>
<keyword evidence="10" id="KW-1185">Reference proteome</keyword>
<keyword evidence="5 6" id="KW-0326">Glycosidase</keyword>
<accession>A0ABW7Q298</accession>
<dbReference type="Gene3D" id="2.115.10.20">
    <property type="entry name" value="Glycosyl hydrolase domain, family 43"/>
    <property type="match status" value="1"/>
</dbReference>
<evidence type="ECO:0000256" key="2">
    <source>
        <dbReference type="ARBA" id="ARBA00022651"/>
    </source>
</evidence>
<dbReference type="InterPro" id="IPR023296">
    <property type="entry name" value="Glyco_hydro_beta-prop_sf"/>
</dbReference>